<sequence>MSSVFAFSLQSFLRRVFSIPSVSFATDARTHFLLPRWRPSAPEVLFRTKELKHTPTFHSSGQKKLHLQVRRLHIGHKSRSGAHSVRNWSFIRKPRQGEMRCLSVSPPFVGEMTPSRLWLRRQRIPRSCHRSREMGDPQPFSPATEISLSGRDSLPPHTRQRNIQGNMSVPQGPPSQPQGRERLFLHLTSPVKRKTLLFLGASPPTLQCLSSSFSSASAFAPQVTSSFCYCPHALRVFQNTAESPVPSSCSSPFSAPPASSHISSSPSSSPPSPSSPLLPSPFSSRPFSSLFFRSSVPSPASLRRTACGPGSSRFFSGTSRRLSLFFSDPPPAYALSLHAGYKIQAALCVDRLPLVYREPRYEKRWREFKEQWEAQTKNGLTLADEITFMKFPFHFFETEEAQKKREELISKTGDAEVSELELLLSEEGFSGKRKLQRDRDAKKAARAEQSAVKSAGRGQDEKGLRSLEREPERTLYLIVRYGDSWQFPLEDRIHGQSMRSTLKRLCSEQLGSSYAPFLLGYSPFSYAKRTYPKKTKEAGILGRKIFYYRAHHIPGSENLKLPEGSPVSDFAWVTLQELPAYISPRKLAAVSAGLLLEE</sequence>
<dbReference type="Gene3D" id="3.90.79.10">
    <property type="entry name" value="Nucleoside Triphosphate Pyrophosphohydrolase"/>
    <property type="match status" value="1"/>
</dbReference>
<dbReference type="PANTHER" id="PTHR13124">
    <property type="entry name" value="39S RIBOSOMAL PROTEIN L46, MITOCHONDRIAL PRECURSOR-RELATED"/>
    <property type="match status" value="1"/>
</dbReference>
<dbReference type="EMBL" id="AEYI02001887">
    <property type="protein sequence ID" value="KFG32148.1"/>
    <property type="molecule type" value="Genomic_DNA"/>
</dbReference>
<feature type="region of interest" description="Disordered" evidence="1">
    <location>
        <begin position="434"/>
        <end position="466"/>
    </location>
</feature>
<keyword evidence="2" id="KW-0687">Ribonucleoprotein</keyword>
<dbReference type="GO" id="GO:0005762">
    <property type="term" value="C:mitochondrial large ribosomal subunit"/>
    <property type="evidence" value="ECO:0007669"/>
    <property type="project" value="TreeGrafter"/>
</dbReference>
<keyword evidence="2" id="KW-0689">Ribosomal protein</keyword>
<dbReference type="AlphaFoldDB" id="A0A086JJ30"/>
<dbReference type="OrthoDB" id="414075at2759"/>
<dbReference type="InterPro" id="IPR040008">
    <property type="entry name" value="Ribosomal_mL46"/>
</dbReference>
<proteinExistence type="predicted"/>
<reference evidence="2 3" key="1">
    <citation type="submission" date="2014-03" db="EMBL/GenBank/DDBJ databases">
        <authorList>
            <person name="Sibley D."/>
            <person name="Venepally P."/>
            <person name="Karamycheva S."/>
            <person name="Hadjithomas M."/>
            <person name="Khan A."/>
            <person name="Brunk B."/>
            <person name="Roos D."/>
            <person name="Caler E."/>
            <person name="Lorenzi H."/>
        </authorList>
    </citation>
    <scope>NUCLEOTIDE SEQUENCE [LARGE SCALE GENOMIC DNA]</scope>
    <source>
        <strain evidence="3">p89</strain>
    </source>
</reference>
<accession>A0A086JJ30</accession>
<dbReference type="PANTHER" id="PTHR13124:SF12">
    <property type="entry name" value="LARGE RIBOSOMAL SUBUNIT PROTEIN ML46"/>
    <property type="match status" value="1"/>
</dbReference>
<evidence type="ECO:0000256" key="1">
    <source>
        <dbReference type="SAM" id="MobiDB-lite"/>
    </source>
</evidence>
<comment type="caution">
    <text evidence="2">The sequence shown here is derived from an EMBL/GenBank/DDBJ whole genome shotgun (WGS) entry which is preliminary data.</text>
</comment>
<feature type="compositionally biased region" description="Basic and acidic residues" evidence="1">
    <location>
        <begin position="437"/>
        <end position="446"/>
    </location>
</feature>
<dbReference type="GO" id="GO:0003735">
    <property type="term" value="F:structural constituent of ribosome"/>
    <property type="evidence" value="ECO:0007669"/>
    <property type="project" value="InterPro"/>
</dbReference>
<name>A0A086JJ30_TOXGO</name>
<evidence type="ECO:0000313" key="3">
    <source>
        <dbReference type="Proteomes" id="UP000028828"/>
    </source>
</evidence>
<protein>
    <submittedName>
        <fullName evidence="2">Putative ribosomal protein L46</fullName>
    </submittedName>
</protein>
<organism evidence="2 3">
    <name type="scientific">Toxoplasma gondii p89</name>
    <dbReference type="NCBI Taxonomy" id="943119"/>
    <lineage>
        <taxon>Eukaryota</taxon>
        <taxon>Sar</taxon>
        <taxon>Alveolata</taxon>
        <taxon>Apicomplexa</taxon>
        <taxon>Conoidasida</taxon>
        <taxon>Coccidia</taxon>
        <taxon>Eucoccidiorida</taxon>
        <taxon>Eimeriorina</taxon>
        <taxon>Sarcocystidae</taxon>
        <taxon>Toxoplasma</taxon>
    </lineage>
</organism>
<dbReference type="VEuPathDB" id="ToxoDB:TGP89_278220"/>
<evidence type="ECO:0000313" key="2">
    <source>
        <dbReference type="EMBL" id="KFG32148.1"/>
    </source>
</evidence>
<dbReference type="Proteomes" id="UP000028828">
    <property type="component" value="Unassembled WGS sequence"/>
</dbReference>
<feature type="region of interest" description="Disordered" evidence="1">
    <location>
        <begin position="128"/>
        <end position="180"/>
    </location>
</feature>
<gene>
    <name evidence="2" type="ORF">TGP89_278220</name>
</gene>